<dbReference type="PANTHER" id="PTHR45662">
    <property type="entry name" value="PHOSPHATIDYLINOSITIDE PHOSPHATASE SAC1"/>
    <property type="match status" value="1"/>
</dbReference>
<keyword evidence="1" id="KW-0812">Transmembrane</keyword>
<name>A0AAV5QI81_9ASCO</name>
<keyword evidence="1" id="KW-1133">Transmembrane helix</keyword>
<dbReference type="PANTHER" id="PTHR45662:SF2">
    <property type="entry name" value="PHOSPHATIDYLINOSITOL-3-PHOSPHATASE SAC1"/>
    <property type="match status" value="1"/>
</dbReference>
<reference evidence="3 4" key="1">
    <citation type="journal article" date="2023" name="Elife">
        <title>Identification of key yeast species and microbe-microbe interactions impacting larval growth of Drosophila in the wild.</title>
        <authorList>
            <person name="Mure A."/>
            <person name="Sugiura Y."/>
            <person name="Maeda R."/>
            <person name="Honda K."/>
            <person name="Sakurai N."/>
            <person name="Takahashi Y."/>
            <person name="Watada M."/>
            <person name="Katoh T."/>
            <person name="Gotoh A."/>
            <person name="Gotoh Y."/>
            <person name="Taniguchi I."/>
            <person name="Nakamura K."/>
            <person name="Hayashi T."/>
            <person name="Katayama T."/>
            <person name="Uemura T."/>
            <person name="Hattori Y."/>
        </authorList>
    </citation>
    <scope>NUCLEOTIDE SEQUENCE [LARGE SCALE GENOMIC DNA]</scope>
    <source>
        <strain evidence="3 4">SC-9</strain>
    </source>
</reference>
<feature type="transmembrane region" description="Helical" evidence="1">
    <location>
        <begin position="505"/>
        <end position="522"/>
    </location>
</feature>
<accession>A0AAV5QI81</accession>
<evidence type="ECO:0000313" key="3">
    <source>
        <dbReference type="EMBL" id="GMM34094.1"/>
    </source>
</evidence>
<dbReference type="InterPro" id="IPR002013">
    <property type="entry name" value="SAC_dom"/>
</dbReference>
<dbReference type="GO" id="GO:0034593">
    <property type="term" value="F:phosphatidylinositol bisphosphate phosphatase activity"/>
    <property type="evidence" value="ECO:0007669"/>
    <property type="project" value="UniProtKB-ARBA"/>
</dbReference>
<protein>
    <submittedName>
        <fullName evidence="3">Phosphatidylinositol-3-phosphatase</fullName>
    </submittedName>
</protein>
<evidence type="ECO:0000313" key="4">
    <source>
        <dbReference type="Proteomes" id="UP001360560"/>
    </source>
</evidence>
<dbReference type="GeneID" id="90072073"/>
<sequence>MLLTSSSEGILLKQGDRVLQVSESEVTIVTGKSLDGSKCQEIDGILGLIELKVGKYLISINRSESVGKILDNEIFKVVSTSVVPLGNYSTYNKDEHAYLDLIRFQLDSSNLYYSPTYDLTNSMQRNFVKNLTVTIGSLDKRFFWNEFLNKDLLNEYAKDKNYGAFITPVISGYAKVLQENVNGSDVSFALVTRRNKFRAGTRYFRRGIDAKGNVANNNETEQLLMYKNTVQSYLQTRGSVPVYWSEINNLKYKPKLAISKTSPVEAATLHFDEQVSLYGDNYLVNLVNQKGYELPVKKAYENIVEKLDNDRLNYIYFDFHHECRKMQWHRVNLLIDRLKDLGMKRNDHFFGTIDKDGVTTLREQSHVVRTNCMDCLDRTNVVQSTLGRYFLQSQLEQLNLLKEGEKWESNKTFNLEFQNFWADNADAVSSVYSGTGALKTDFTRTGKRTRKGALNDLNNSLTRYVKNNYKDGARQDSFDLILGEFVPAKVPYSPFTDNRLYQFRYILKLFLFFIFLLIALFLKSLVYGLQAKQHVLAAIAVVGMLFSAIYMFSNGLQVVDWPKLKPLDYLKKEPVYSKKKFIGNKFTRNTEY</sequence>
<keyword evidence="1" id="KW-0472">Membrane</keyword>
<dbReference type="Pfam" id="PF02383">
    <property type="entry name" value="Syja_N"/>
    <property type="match status" value="1"/>
</dbReference>
<dbReference type="PROSITE" id="PS50275">
    <property type="entry name" value="SAC"/>
    <property type="match status" value="1"/>
</dbReference>
<dbReference type="GO" id="GO:0005783">
    <property type="term" value="C:endoplasmic reticulum"/>
    <property type="evidence" value="ECO:0007669"/>
    <property type="project" value="TreeGrafter"/>
</dbReference>
<dbReference type="RefSeq" id="XP_064851094.1">
    <property type="nucleotide sequence ID" value="XM_064995022.1"/>
</dbReference>
<feature type="domain" description="SAC" evidence="2">
    <location>
        <begin position="102"/>
        <end position="434"/>
    </location>
</feature>
<keyword evidence="4" id="KW-1185">Reference proteome</keyword>
<dbReference type="EMBL" id="BTFZ01000002">
    <property type="protein sequence ID" value="GMM34094.1"/>
    <property type="molecule type" value="Genomic_DNA"/>
</dbReference>
<dbReference type="AlphaFoldDB" id="A0AAV5QI81"/>
<comment type="caution">
    <text evidence="3">The sequence shown here is derived from an EMBL/GenBank/DDBJ whole genome shotgun (WGS) entry which is preliminary data.</text>
</comment>
<dbReference type="GO" id="GO:0043812">
    <property type="term" value="F:phosphatidylinositol-4-phosphate phosphatase activity"/>
    <property type="evidence" value="ECO:0007669"/>
    <property type="project" value="TreeGrafter"/>
</dbReference>
<dbReference type="Proteomes" id="UP001360560">
    <property type="component" value="Unassembled WGS sequence"/>
</dbReference>
<dbReference type="GO" id="GO:0046856">
    <property type="term" value="P:phosphatidylinositol dephosphorylation"/>
    <property type="evidence" value="ECO:0007669"/>
    <property type="project" value="TreeGrafter"/>
</dbReference>
<proteinExistence type="predicted"/>
<gene>
    <name evidence="3" type="ORF">DASC09_014190</name>
</gene>
<feature type="transmembrane region" description="Helical" evidence="1">
    <location>
        <begin position="534"/>
        <end position="553"/>
    </location>
</feature>
<organism evidence="3 4">
    <name type="scientific">Saccharomycopsis crataegensis</name>
    <dbReference type="NCBI Taxonomy" id="43959"/>
    <lineage>
        <taxon>Eukaryota</taxon>
        <taxon>Fungi</taxon>
        <taxon>Dikarya</taxon>
        <taxon>Ascomycota</taxon>
        <taxon>Saccharomycotina</taxon>
        <taxon>Saccharomycetes</taxon>
        <taxon>Saccharomycopsidaceae</taxon>
        <taxon>Saccharomycopsis</taxon>
    </lineage>
</organism>
<evidence type="ECO:0000259" key="2">
    <source>
        <dbReference type="PROSITE" id="PS50275"/>
    </source>
</evidence>
<evidence type="ECO:0000256" key="1">
    <source>
        <dbReference type="SAM" id="Phobius"/>
    </source>
</evidence>